<feature type="compositionally biased region" description="Low complexity" evidence="1">
    <location>
        <begin position="51"/>
        <end position="66"/>
    </location>
</feature>
<evidence type="ECO:0000313" key="3">
    <source>
        <dbReference type="Proteomes" id="UP000019384"/>
    </source>
</evidence>
<reference evidence="2" key="1">
    <citation type="submission" date="2013-12" db="EMBL/GenBank/DDBJ databases">
        <authorList>
            <person name="Genoscope - CEA"/>
        </authorList>
    </citation>
    <scope>NUCLEOTIDE SEQUENCE</scope>
    <source>
        <strain evidence="2">CBS 1993</strain>
    </source>
</reference>
<accession>W6MRP6</accession>
<feature type="compositionally biased region" description="Low complexity" evidence="1">
    <location>
        <begin position="339"/>
        <end position="350"/>
    </location>
</feature>
<dbReference type="STRING" id="1382522.W6MRP6"/>
<dbReference type="Proteomes" id="UP000019384">
    <property type="component" value="Unassembled WGS sequence"/>
</dbReference>
<dbReference type="GeneID" id="34521302"/>
<dbReference type="EMBL" id="HG793128">
    <property type="protein sequence ID" value="CDK27922.1"/>
    <property type="molecule type" value="Genomic_DNA"/>
</dbReference>
<evidence type="ECO:0000256" key="1">
    <source>
        <dbReference type="SAM" id="MobiDB-lite"/>
    </source>
</evidence>
<proteinExistence type="predicted"/>
<reference evidence="2" key="2">
    <citation type="submission" date="2014-02" db="EMBL/GenBank/DDBJ databases">
        <title>Complete DNA sequence of /Kuraishia capsulata/ illustrates novel genomic features among budding yeasts (/Saccharomycotina/).</title>
        <authorList>
            <person name="Morales L."/>
            <person name="Noel B."/>
            <person name="Porcel B."/>
            <person name="Marcet-Houben M."/>
            <person name="Hullo M-F."/>
            <person name="Sacerdot C."/>
            <person name="Tekaia F."/>
            <person name="Leh-Louis V."/>
            <person name="Despons L."/>
            <person name="Khanna V."/>
            <person name="Aury J-M."/>
            <person name="Barbe V."/>
            <person name="Couloux A."/>
            <person name="Labadie K."/>
            <person name="Pelletier E."/>
            <person name="Souciet J-L."/>
            <person name="Boekhout T."/>
            <person name="Gabaldon T."/>
            <person name="Wincker P."/>
            <person name="Dujon B."/>
        </authorList>
    </citation>
    <scope>NUCLEOTIDE SEQUENCE</scope>
    <source>
        <strain evidence="2">CBS 1993</strain>
    </source>
</reference>
<feature type="region of interest" description="Disordered" evidence="1">
    <location>
        <begin position="339"/>
        <end position="369"/>
    </location>
</feature>
<evidence type="ECO:0000313" key="2">
    <source>
        <dbReference type="EMBL" id="CDK27922.1"/>
    </source>
</evidence>
<feature type="region of interest" description="Disordered" evidence="1">
    <location>
        <begin position="1"/>
        <end position="23"/>
    </location>
</feature>
<protein>
    <submittedName>
        <fullName evidence="2">Uncharacterized protein</fullName>
    </submittedName>
</protein>
<dbReference type="HOGENOM" id="CLU_647347_0_0_1"/>
<name>W6MRP6_9ASCO</name>
<feature type="region of interest" description="Disordered" evidence="1">
    <location>
        <begin position="47"/>
        <end position="66"/>
    </location>
</feature>
<dbReference type="OrthoDB" id="4087488at2759"/>
<gene>
    <name evidence="2" type="ORF">KUCA_T00003902001</name>
</gene>
<dbReference type="RefSeq" id="XP_022459914.1">
    <property type="nucleotide sequence ID" value="XM_022602364.1"/>
</dbReference>
<dbReference type="AlphaFoldDB" id="W6MRP6"/>
<sequence>MTLSPRLGTGFRSKFSRPVSSDGVQGTRLKKYNDRLSAQFTDIRQHGVPFMGSTSSDSNSSSDMTGTYSELNTPVLQQNEARQTAKDQTCWKYHVTKVSSNEFYLTTNPDSKHLYCRNAPGYWCTLLLPSAKPKRGQSQRDVGFRLVLVPRLESGLESKDVIIVTKTTAGFEVAFTSLLVLDRLGNLRHDVNEKLKEKVDAAEIKMNTSETLSDDSSNDTLKLALGTMHRYETDSVDKFGSFVVGPTPRVKQKTLNKLGLTNKIYKLADKGIVYFTSKEFAIPKQRHRSSEIQPELDVDSVVALFRPCDRQFKKLVAKKLRMKESYMDTDGYDDDVESLSSTDTSLSSTSQHYKTGDGMILKDPNDDSPNDDKVGWVTIYDDPRLFGPTEDGNGTGMWELVLGLTFAVGFERILDKYLEKEASI</sequence>
<keyword evidence="3" id="KW-1185">Reference proteome</keyword>
<organism evidence="2 3">
    <name type="scientific">Kuraishia capsulata CBS 1993</name>
    <dbReference type="NCBI Taxonomy" id="1382522"/>
    <lineage>
        <taxon>Eukaryota</taxon>
        <taxon>Fungi</taxon>
        <taxon>Dikarya</taxon>
        <taxon>Ascomycota</taxon>
        <taxon>Saccharomycotina</taxon>
        <taxon>Pichiomycetes</taxon>
        <taxon>Pichiales</taxon>
        <taxon>Pichiaceae</taxon>
        <taxon>Kuraishia</taxon>
    </lineage>
</organism>